<dbReference type="GO" id="GO:0000155">
    <property type="term" value="F:phosphorelay sensor kinase activity"/>
    <property type="evidence" value="ECO:0007669"/>
    <property type="project" value="InterPro"/>
</dbReference>
<dbReference type="Gene3D" id="1.10.287.130">
    <property type="match status" value="1"/>
</dbReference>
<dbReference type="SUPFAM" id="SSF47384">
    <property type="entry name" value="Homodimeric domain of signal transducing histidine kinase"/>
    <property type="match status" value="1"/>
</dbReference>
<dbReference type="InterPro" id="IPR021796">
    <property type="entry name" value="Tll0287-like_dom"/>
</dbReference>
<keyword evidence="9" id="KW-0902">Two-component regulatory system</keyword>
<keyword evidence="10" id="KW-0812">Transmembrane</keyword>
<keyword evidence="8" id="KW-0067">ATP-binding</keyword>
<dbReference type="Pfam" id="PF02518">
    <property type="entry name" value="HATPase_c"/>
    <property type="match status" value="1"/>
</dbReference>
<dbReference type="InterPro" id="IPR004358">
    <property type="entry name" value="Sig_transdc_His_kin-like_C"/>
</dbReference>
<evidence type="ECO:0000256" key="4">
    <source>
        <dbReference type="ARBA" id="ARBA00022553"/>
    </source>
</evidence>
<keyword evidence="7 13" id="KW-0418">Kinase</keyword>
<evidence type="ECO:0000256" key="5">
    <source>
        <dbReference type="ARBA" id="ARBA00022679"/>
    </source>
</evidence>
<dbReference type="Gene3D" id="6.10.340.10">
    <property type="match status" value="1"/>
</dbReference>
<evidence type="ECO:0000256" key="7">
    <source>
        <dbReference type="ARBA" id="ARBA00022777"/>
    </source>
</evidence>
<accession>A0A1M7XVQ8</accession>
<comment type="subcellular location">
    <subcellularLocation>
        <location evidence="2">Membrane</location>
    </subcellularLocation>
</comment>
<dbReference type="PANTHER" id="PTHR43065">
    <property type="entry name" value="SENSOR HISTIDINE KINASE"/>
    <property type="match status" value="1"/>
</dbReference>
<dbReference type="Pfam" id="PF11845">
    <property type="entry name" value="Tll0287-like"/>
    <property type="match status" value="1"/>
</dbReference>
<evidence type="ECO:0000256" key="8">
    <source>
        <dbReference type="ARBA" id="ARBA00022840"/>
    </source>
</evidence>
<sequence length="531" mass="59372">MKLQYKFIFIIGTVLAFTYATIIYYTSGLQNDLVIGQAKHQARMLHHQLILTREWVSDHHGLFVIKTDTVRENPFLDYPNLETRDGITLVMRNPAMVTRELSDYARDAGFGWFRVTSLKPVNPQNAPDDFERASLTRFEKEKLDEYMEISSNHNTKVLRYIAPLMVKESCLPCHAKHGYAIGDIRGALSITVPIDWADMVIARNNRTIIFYGAVSIVAIAVILSFLFHALVASRLTRLKNAMDNYPASRDLISQLPSGNDEIGHLAQGFSSLCTRLESSKEELRQAAEQSFYNEKMAALGQITAGIAHEVNNPLGGLRNCVKNMKDAPDDLELHARYLPLLDKGLQRIELIMRQLLNFGRNHPLQLRRVDVDAEIRECFTLLGYKMKRIELILELGIGGAYCIDTEAIKQIVVNIGLNAIQAMPAGGKLTVRSTKKDSNLLISITDTGYGIQSEIIAKIFDPFFTTKQVGEGTGLGLAVTYSLVQKMGGAIQVESEPGKGTTFFVTLPVEQNCDTSQQSSETFPTYQEEQS</sequence>
<name>A0A1M7XVQ8_9BACT</name>
<dbReference type="PRINTS" id="PR00344">
    <property type="entry name" value="BCTRLSENSOR"/>
</dbReference>
<feature type="domain" description="Histidine kinase" evidence="11">
    <location>
        <begin position="305"/>
        <end position="511"/>
    </location>
</feature>
<dbReference type="GO" id="GO:0016020">
    <property type="term" value="C:membrane"/>
    <property type="evidence" value="ECO:0007669"/>
    <property type="project" value="UniProtKB-SubCell"/>
</dbReference>
<dbReference type="InterPro" id="IPR003594">
    <property type="entry name" value="HATPase_dom"/>
</dbReference>
<gene>
    <name evidence="13" type="ORF">SAMN02745220_00013</name>
</gene>
<dbReference type="EMBL" id="FRFE01000001">
    <property type="protein sequence ID" value="SHO42544.1"/>
    <property type="molecule type" value="Genomic_DNA"/>
</dbReference>
<dbReference type="SUPFAM" id="SSF55874">
    <property type="entry name" value="ATPase domain of HSP90 chaperone/DNA topoisomerase II/histidine kinase"/>
    <property type="match status" value="1"/>
</dbReference>
<dbReference type="CDD" id="cd00082">
    <property type="entry name" value="HisKA"/>
    <property type="match status" value="1"/>
</dbReference>
<dbReference type="InterPro" id="IPR003661">
    <property type="entry name" value="HisK_dim/P_dom"/>
</dbReference>
<organism evidence="13 14">
    <name type="scientific">Desulfopila aestuarii DSM 18488</name>
    <dbReference type="NCBI Taxonomy" id="1121416"/>
    <lineage>
        <taxon>Bacteria</taxon>
        <taxon>Pseudomonadati</taxon>
        <taxon>Thermodesulfobacteriota</taxon>
        <taxon>Desulfobulbia</taxon>
        <taxon>Desulfobulbales</taxon>
        <taxon>Desulfocapsaceae</taxon>
        <taxon>Desulfopila</taxon>
    </lineage>
</organism>
<dbReference type="GO" id="GO:0005524">
    <property type="term" value="F:ATP binding"/>
    <property type="evidence" value="ECO:0007669"/>
    <property type="project" value="UniProtKB-KW"/>
</dbReference>
<dbReference type="Pfam" id="PF00512">
    <property type="entry name" value="HisKA"/>
    <property type="match status" value="1"/>
</dbReference>
<dbReference type="AlphaFoldDB" id="A0A1M7XVQ8"/>
<evidence type="ECO:0000256" key="1">
    <source>
        <dbReference type="ARBA" id="ARBA00000085"/>
    </source>
</evidence>
<evidence type="ECO:0000259" key="11">
    <source>
        <dbReference type="PROSITE" id="PS50109"/>
    </source>
</evidence>
<evidence type="ECO:0000256" key="9">
    <source>
        <dbReference type="ARBA" id="ARBA00023012"/>
    </source>
</evidence>
<evidence type="ECO:0000256" key="2">
    <source>
        <dbReference type="ARBA" id="ARBA00004370"/>
    </source>
</evidence>
<dbReference type="SMART" id="SM00388">
    <property type="entry name" value="HisKA"/>
    <property type="match status" value="1"/>
</dbReference>
<dbReference type="Gene3D" id="3.30.450.290">
    <property type="match status" value="1"/>
</dbReference>
<evidence type="ECO:0000256" key="3">
    <source>
        <dbReference type="ARBA" id="ARBA00012438"/>
    </source>
</evidence>
<dbReference type="InterPro" id="IPR036890">
    <property type="entry name" value="HATPase_C_sf"/>
</dbReference>
<dbReference type="Gene3D" id="3.30.565.10">
    <property type="entry name" value="Histidine kinase-like ATPase, C-terminal domain"/>
    <property type="match status" value="1"/>
</dbReference>
<evidence type="ECO:0000313" key="14">
    <source>
        <dbReference type="Proteomes" id="UP000184603"/>
    </source>
</evidence>
<dbReference type="RefSeq" id="WP_073611710.1">
    <property type="nucleotide sequence ID" value="NZ_FRFE01000001.1"/>
</dbReference>
<dbReference type="Proteomes" id="UP000184603">
    <property type="component" value="Unassembled WGS sequence"/>
</dbReference>
<dbReference type="InterPro" id="IPR005467">
    <property type="entry name" value="His_kinase_dom"/>
</dbReference>
<keyword evidence="14" id="KW-1185">Reference proteome</keyword>
<keyword evidence="6" id="KW-0547">Nucleotide-binding</keyword>
<reference evidence="13 14" key="1">
    <citation type="submission" date="2016-12" db="EMBL/GenBank/DDBJ databases">
        <authorList>
            <person name="Song W.-J."/>
            <person name="Kurnit D.M."/>
        </authorList>
    </citation>
    <scope>NUCLEOTIDE SEQUENCE [LARGE SCALE GENOMIC DNA]</scope>
    <source>
        <strain evidence="13 14">DSM 18488</strain>
    </source>
</reference>
<keyword evidence="5" id="KW-0808">Transferase</keyword>
<evidence type="ECO:0000259" key="12">
    <source>
        <dbReference type="PROSITE" id="PS50885"/>
    </source>
</evidence>
<dbReference type="InterPro" id="IPR036097">
    <property type="entry name" value="HisK_dim/P_sf"/>
</dbReference>
<keyword evidence="10" id="KW-0472">Membrane</keyword>
<evidence type="ECO:0000256" key="6">
    <source>
        <dbReference type="ARBA" id="ARBA00022741"/>
    </source>
</evidence>
<feature type="domain" description="HAMP" evidence="12">
    <location>
        <begin position="229"/>
        <end position="281"/>
    </location>
</feature>
<dbReference type="InterPro" id="IPR003660">
    <property type="entry name" value="HAMP_dom"/>
</dbReference>
<evidence type="ECO:0000256" key="10">
    <source>
        <dbReference type="SAM" id="Phobius"/>
    </source>
</evidence>
<comment type="catalytic activity">
    <reaction evidence="1">
        <text>ATP + protein L-histidine = ADP + protein N-phospho-L-histidine.</text>
        <dbReference type="EC" id="2.7.13.3"/>
    </reaction>
</comment>
<evidence type="ECO:0000313" key="13">
    <source>
        <dbReference type="EMBL" id="SHO42544.1"/>
    </source>
</evidence>
<dbReference type="PANTHER" id="PTHR43065:SF10">
    <property type="entry name" value="PEROXIDE STRESS-ACTIVATED HISTIDINE KINASE MAK3"/>
    <property type="match status" value="1"/>
</dbReference>
<feature type="transmembrane region" description="Helical" evidence="10">
    <location>
        <begin position="7"/>
        <end position="25"/>
    </location>
</feature>
<dbReference type="OrthoDB" id="9770955at2"/>
<protein>
    <recommendedName>
        <fullName evidence="3">histidine kinase</fullName>
        <ecNumber evidence="3">2.7.13.3</ecNumber>
    </recommendedName>
</protein>
<dbReference type="PROSITE" id="PS50109">
    <property type="entry name" value="HIS_KIN"/>
    <property type="match status" value="1"/>
</dbReference>
<keyword evidence="10" id="KW-1133">Transmembrane helix</keyword>
<dbReference type="SMART" id="SM00387">
    <property type="entry name" value="HATPase_c"/>
    <property type="match status" value="1"/>
</dbReference>
<proteinExistence type="predicted"/>
<dbReference type="STRING" id="1121416.SAMN02745220_00013"/>
<feature type="transmembrane region" description="Helical" evidence="10">
    <location>
        <begin position="208"/>
        <end position="232"/>
    </location>
</feature>
<dbReference type="EC" id="2.7.13.3" evidence="3"/>
<keyword evidence="4" id="KW-0597">Phosphoprotein</keyword>
<dbReference type="PROSITE" id="PS50885">
    <property type="entry name" value="HAMP"/>
    <property type="match status" value="1"/>
</dbReference>
<dbReference type="CDD" id="cd06225">
    <property type="entry name" value="HAMP"/>
    <property type="match status" value="1"/>
</dbReference>